<dbReference type="GO" id="GO:0002143">
    <property type="term" value="P:tRNA wobble position uridine thiolation"/>
    <property type="evidence" value="ECO:0007669"/>
    <property type="project" value="TreeGrafter"/>
</dbReference>
<comment type="caution">
    <text evidence="5">The sequence shown here is derived from an EMBL/GenBank/DDBJ whole genome shotgun (WGS) entry which is preliminary data.</text>
</comment>
<dbReference type="Gene3D" id="1.10.10.370">
    <property type="entry name" value="DsrC-like protein, C-terminal domain"/>
    <property type="match status" value="1"/>
</dbReference>
<dbReference type="NCBIfam" id="TIGR03342">
    <property type="entry name" value="dsrC_tusE_dsvC"/>
    <property type="match status" value="1"/>
</dbReference>
<reference evidence="5 6" key="1">
    <citation type="submission" date="2019-01" db="EMBL/GenBank/DDBJ databases">
        <authorList>
            <person name="Chen W.-M."/>
        </authorList>
    </citation>
    <scope>NUCLEOTIDE SEQUENCE [LARGE SCALE GENOMIC DNA]</scope>
    <source>
        <strain evidence="5 6">HPM-16</strain>
    </source>
</reference>
<feature type="active site" description="Cysteine persulfide intermediate" evidence="4">
    <location>
        <position position="110"/>
    </location>
</feature>
<dbReference type="RefSeq" id="WP_127695833.1">
    <property type="nucleotide sequence ID" value="NZ_SACQ01000010.1"/>
</dbReference>
<dbReference type="Proteomes" id="UP000282818">
    <property type="component" value="Unassembled WGS sequence"/>
</dbReference>
<keyword evidence="3" id="KW-0808">Transferase</keyword>
<evidence type="ECO:0000256" key="3">
    <source>
        <dbReference type="PIRNR" id="PIRNR006223"/>
    </source>
</evidence>
<dbReference type="InterPro" id="IPR025526">
    <property type="entry name" value="DsrC-like_dom_sf"/>
</dbReference>
<keyword evidence="6" id="KW-1185">Reference proteome</keyword>
<dbReference type="GO" id="GO:0097163">
    <property type="term" value="F:sulfur carrier activity"/>
    <property type="evidence" value="ECO:0007669"/>
    <property type="project" value="TreeGrafter"/>
</dbReference>
<evidence type="ECO:0000256" key="1">
    <source>
        <dbReference type="ARBA" id="ARBA00004496"/>
    </source>
</evidence>
<sequence length="111" mass="12375">MQEISLSNSTVNLDDEGYLLNLDDWSEELAQALAEEENITLTDSHWEIIGVIRHFYQEFGLSPAMRPLVKAVGQQLGPDKGKSMYLMKLFPESPAKQAARLAGLPKPTNCL</sequence>
<comment type="similarity">
    <text evidence="3">Belongs to the dsrC/tusE family.</text>
</comment>
<dbReference type="Pfam" id="PF04358">
    <property type="entry name" value="DsrC"/>
    <property type="match status" value="1"/>
</dbReference>
<comment type="function">
    <text evidence="3">Part of a sulfur-relay system.</text>
</comment>
<dbReference type="AlphaFoldDB" id="A0A437Q4I9"/>
<proteinExistence type="inferred from homology"/>
<dbReference type="EC" id="2.8.1.-" evidence="3"/>
<evidence type="ECO:0000256" key="2">
    <source>
        <dbReference type="ARBA" id="ARBA00022490"/>
    </source>
</evidence>
<dbReference type="GO" id="GO:0005737">
    <property type="term" value="C:cytoplasm"/>
    <property type="evidence" value="ECO:0007669"/>
    <property type="project" value="UniProtKB-SubCell"/>
</dbReference>
<evidence type="ECO:0000313" key="6">
    <source>
        <dbReference type="Proteomes" id="UP000282818"/>
    </source>
</evidence>
<keyword evidence="2" id="KW-0963">Cytoplasm</keyword>
<accession>A0A437Q4I9</accession>
<evidence type="ECO:0000313" key="5">
    <source>
        <dbReference type="EMBL" id="RVU29401.1"/>
    </source>
</evidence>
<dbReference type="EMBL" id="SACQ01000010">
    <property type="protein sequence ID" value="RVU29401.1"/>
    <property type="molecule type" value="Genomic_DNA"/>
</dbReference>
<protein>
    <recommendedName>
        <fullName evidence="3">Sulfurtransferase</fullName>
        <ecNumber evidence="3">2.8.1.-</ecNumber>
    </recommendedName>
</protein>
<evidence type="ECO:0000256" key="4">
    <source>
        <dbReference type="PIRSR" id="PIRSR006223-50"/>
    </source>
</evidence>
<dbReference type="InterPro" id="IPR007453">
    <property type="entry name" value="DsrC/TusE"/>
</dbReference>
<dbReference type="InterPro" id="IPR043163">
    <property type="entry name" value="DsrC-like_N"/>
</dbReference>
<comment type="subcellular location">
    <subcellularLocation>
        <location evidence="1">Cytoplasm</location>
    </subcellularLocation>
</comment>
<dbReference type="PANTHER" id="PTHR37010">
    <property type="entry name" value="SULFURTRANSFERASE TUSE"/>
    <property type="match status" value="1"/>
</dbReference>
<name>A0A437Q4I9_9GAMM</name>
<organism evidence="5 6">
    <name type="scientific">Neptunomonas marina</name>
    <dbReference type="NCBI Taxonomy" id="1815562"/>
    <lineage>
        <taxon>Bacteria</taxon>
        <taxon>Pseudomonadati</taxon>
        <taxon>Pseudomonadota</taxon>
        <taxon>Gammaproteobacteria</taxon>
        <taxon>Oceanospirillales</taxon>
        <taxon>Oceanospirillaceae</taxon>
        <taxon>Neptunomonas</taxon>
    </lineage>
</organism>
<dbReference type="InterPro" id="IPR042072">
    <property type="entry name" value="DsrC-like_C"/>
</dbReference>
<dbReference type="PANTHER" id="PTHR37010:SF1">
    <property type="entry name" value="SULFURTRANSFERASE TUSE"/>
    <property type="match status" value="1"/>
</dbReference>
<gene>
    <name evidence="5" type="primary">tusE</name>
    <name evidence="5" type="ORF">EOE65_16665</name>
</gene>
<dbReference type="PIRSF" id="PIRSF006223">
    <property type="entry name" value="DsrC_TusE"/>
    <property type="match status" value="1"/>
</dbReference>
<dbReference type="SUPFAM" id="SSF69721">
    <property type="entry name" value="DsrC, the gamma subunit of dissimilatory sulfite reductase"/>
    <property type="match status" value="1"/>
</dbReference>
<dbReference type="GO" id="GO:0016740">
    <property type="term" value="F:transferase activity"/>
    <property type="evidence" value="ECO:0007669"/>
    <property type="project" value="UniProtKB-KW"/>
</dbReference>
<dbReference type="Gene3D" id="3.30.1420.10">
    <property type="match status" value="1"/>
</dbReference>